<dbReference type="Pfam" id="PF13920">
    <property type="entry name" value="zf-C3HC4_3"/>
    <property type="match status" value="1"/>
</dbReference>
<dbReference type="PROSITE" id="PS50089">
    <property type="entry name" value="ZF_RING_2"/>
    <property type="match status" value="1"/>
</dbReference>
<evidence type="ECO:0000256" key="2">
    <source>
        <dbReference type="ARBA" id="ARBA00022771"/>
    </source>
</evidence>
<dbReference type="InterPro" id="IPR001841">
    <property type="entry name" value="Znf_RING"/>
</dbReference>
<evidence type="ECO:0000256" key="1">
    <source>
        <dbReference type="ARBA" id="ARBA00022723"/>
    </source>
</evidence>
<feature type="compositionally biased region" description="Pro residues" evidence="5">
    <location>
        <begin position="472"/>
        <end position="482"/>
    </location>
</feature>
<keyword evidence="1" id="KW-0479">Metal-binding</keyword>
<dbReference type="SUPFAM" id="SSF57850">
    <property type="entry name" value="RING/U-box"/>
    <property type="match status" value="1"/>
</dbReference>
<organism evidence="7 8">
    <name type="scientific">Thanatephorus cucumeris (strain AG1-IB / isolate 7/3/14)</name>
    <name type="common">Lettuce bottom rot fungus</name>
    <name type="synonym">Rhizoctonia solani</name>
    <dbReference type="NCBI Taxonomy" id="1108050"/>
    <lineage>
        <taxon>Eukaryota</taxon>
        <taxon>Fungi</taxon>
        <taxon>Dikarya</taxon>
        <taxon>Basidiomycota</taxon>
        <taxon>Agaricomycotina</taxon>
        <taxon>Agaricomycetes</taxon>
        <taxon>Cantharellales</taxon>
        <taxon>Ceratobasidiaceae</taxon>
        <taxon>Rhizoctonia</taxon>
        <taxon>Rhizoctonia solani AG-1</taxon>
    </lineage>
</organism>
<dbReference type="OrthoDB" id="3259195at2759"/>
<keyword evidence="2 4" id="KW-0863">Zinc-finger</keyword>
<feature type="compositionally biased region" description="Polar residues" evidence="5">
    <location>
        <begin position="70"/>
        <end position="81"/>
    </location>
</feature>
<keyword evidence="3" id="KW-0862">Zinc</keyword>
<evidence type="ECO:0000313" key="8">
    <source>
        <dbReference type="Proteomes" id="UP000059188"/>
    </source>
</evidence>
<feature type="domain" description="RING-type" evidence="6">
    <location>
        <begin position="492"/>
        <end position="526"/>
    </location>
</feature>
<protein>
    <recommendedName>
        <fullName evidence="6">RING-type domain-containing protein</fullName>
    </recommendedName>
</protein>
<dbReference type="SMART" id="SM00184">
    <property type="entry name" value="RING"/>
    <property type="match status" value="1"/>
</dbReference>
<dbReference type="InterPro" id="IPR047134">
    <property type="entry name" value="RNF4"/>
</dbReference>
<dbReference type="InterPro" id="IPR017907">
    <property type="entry name" value="Znf_RING_CS"/>
</dbReference>
<dbReference type="PANTHER" id="PTHR23041">
    <property type="entry name" value="RING FINGER DOMAIN-CONTAINING"/>
    <property type="match status" value="1"/>
</dbReference>
<dbReference type="Gene3D" id="3.30.40.10">
    <property type="entry name" value="Zinc/RING finger domain, C3HC4 (zinc finger)"/>
    <property type="match status" value="1"/>
</dbReference>
<feature type="compositionally biased region" description="Low complexity" evidence="5">
    <location>
        <begin position="421"/>
        <end position="433"/>
    </location>
</feature>
<feature type="compositionally biased region" description="Low complexity" evidence="5">
    <location>
        <begin position="27"/>
        <end position="48"/>
    </location>
</feature>
<dbReference type="EMBL" id="LN679104">
    <property type="protein sequence ID" value="CEL60892.1"/>
    <property type="molecule type" value="Genomic_DNA"/>
</dbReference>
<evidence type="ECO:0000256" key="4">
    <source>
        <dbReference type="PROSITE-ProRule" id="PRU00175"/>
    </source>
</evidence>
<feature type="region of interest" description="Disordered" evidence="5">
    <location>
        <begin position="333"/>
        <end position="388"/>
    </location>
</feature>
<dbReference type="Proteomes" id="UP000059188">
    <property type="component" value="Unassembled WGS sequence"/>
</dbReference>
<dbReference type="CDD" id="cd16449">
    <property type="entry name" value="RING-HC"/>
    <property type="match status" value="1"/>
</dbReference>
<dbReference type="PANTHER" id="PTHR23041:SF78">
    <property type="entry name" value="E3 UBIQUITIN-PROTEIN LIGASE RNF4"/>
    <property type="match status" value="1"/>
</dbReference>
<gene>
    <name evidence="7" type="ORF">RSOLAG1IB_04131</name>
</gene>
<name>A0A0B7FXG7_THACB</name>
<reference evidence="7 8" key="1">
    <citation type="submission" date="2014-11" db="EMBL/GenBank/DDBJ databases">
        <authorList>
            <person name="Wibberg Daniel"/>
        </authorList>
    </citation>
    <scope>NUCLEOTIDE SEQUENCE [LARGE SCALE GENOMIC DNA]</scope>
    <source>
        <strain evidence="7">Rhizoctonia solani AG1-IB 7/3/14</strain>
    </source>
</reference>
<dbReference type="InterPro" id="IPR013083">
    <property type="entry name" value="Znf_RING/FYVE/PHD"/>
</dbReference>
<keyword evidence="8" id="KW-1185">Reference proteome</keyword>
<feature type="region of interest" description="Disordered" evidence="5">
    <location>
        <begin position="253"/>
        <end position="277"/>
    </location>
</feature>
<feature type="compositionally biased region" description="Low complexity" evidence="5">
    <location>
        <begin position="257"/>
        <end position="270"/>
    </location>
</feature>
<evidence type="ECO:0000313" key="7">
    <source>
        <dbReference type="EMBL" id="CEL60892.1"/>
    </source>
</evidence>
<dbReference type="STRING" id="1108050.A0A0B7FXG7"/>
<evidence type="ECO:0000256" key="5">
    <source>
        <dbReference type="SAM" id="MobiDB-lite"/>
    </source>
</evidence>
<feature type="region of interest" description="Disordered" evidence="5">
    <location>
        <begin position="20"/>
        <end position="89"/>
    </location>
</feature>
<dbReference type="PROSITE" id="PS00518">
    <property type="entry name" value="ZF_RING_1"/>
    <property type="match status" value="1"/>
</dbReference>
<feature type="compositionally biased region" description="Low complexity" evidence="5">
    <location>
        <begin position="453"/>
        <end position="471"/>
    </location>
</feature>
<dbReference type="AlphaFoldDB" id="A0A0B7FXG7"/>
<feature type="region of interest" description="Disordered" evidence="5">
    <location>
        <begin position="416"/>
        <end position="485"/>
    </location>
</feature>
<evidence type="ECO:0000259" key="6">
    <source>
        <dbReference type="PROSITE" id="PS50089"/>
    </source>
</evidence>
<evidence type="ECO:0000256" key="3">
    <source>
        <dbReference type="ARBA" id="ARBA00022833"/>
    </source>
</evidence>
<proteinExistence type="predicted"/>
<dbReference type="GO" id="GO:0008270">
    <property type="term" value="F:zinc ion binding"/>
    <property type="evidence" value="ECO:0007669"/>
    <property type="project" value="UniProtKB-KW"/>
</dbReference>
<feature type="compositionally biased region" description="Polar residues" evidence="5">
    <location>
        <begin position="441"/>
        <end position="452"/>
    </location>
</feature>
<accession>A0A0B7FXG7</accession>
<sequence>MAYDHEDPPWLRPAPILVVSRDTDGTSSPKISISSVSALPKAKPNASSTPPPATARSYNMIPQTGLLPSPNISAPVSSAPSPTEEEEYVGWRPQQITVQQVTQSPPLSPLDLAMYPGAKAPHRADPVETRKAVAGLKPLRILGTRRPRGPASAGPSRRPSVEVMGSNYNAFSGIAGFFSAAKRASVAAVSGLPSASSRASTQSISVAHTPIPVSPLPPPRTPPLVPKLSLAPELLQQIEPELRAHLEALTAQTKANPPSSSRPVSASHPSQAIPATSAEDEDIVLEIRDLSTGEIIKIRDLDAVSLNNGVNRESQSTSQPSPSISDFMVVRDLDAQPRTPPSVGLQQRRRMPEPRPLTPPRSSSPIESHSHTLLTISDPYQPRQRSPATPLTEAAYVNRSLELSLSSLEDALSVARKFQHSRTPSSASTSTSMSRRDEFSRTPTIQTPKTARTTSSLPSSTFSSRMTGTPLTTPPESPPPLPQRSKEVPLPCMVCSRPMQNMTSTLCGHVFCRGCVEGRIRCPVCRSSVEDDDLRAIYLYV</sequence>